<name>A0A1J1IWZ3_9DIPT</name>
<evidence type="ECO:0000313" key="2">
    <source>
        <dbReference type="EMBL" id="CRL03686.1"/>
    </source>
</evidence>
<dbReference type="AlphaFoldDB" id="A0A1J1IWZ3"/>
<accession>A0A1J1IWZ3</accession>
<keyword evidence="3" id="KW-1185">Reference proteome</keyword>
<reference evidence="2 3" key="1">
    <citation type="submission" date="2015-04" db="EMBL/GenBank/DDBJ databases">
        <authorList>
            <person name="Syromyatnikov M.Y."/>
            <person name="Popov V.N."/>
        </authorList>
    </citation>
    <scope>NUCLEOTIDE SEQUENCE [LARGE SCALE GENOMIC DNA]</scope>
</reference>
<gene>
    <name evidence="2" type="ORF">CLUMA_CG016593</name>
</gene>
<proteinExistence type="predicted"/>
<dbReference type="Proteomes" id="UP000183832">
    <property type="component" value="Unassembled WGS sequence"/>
</dbReference>
<sequence>MRNTKYERNALKDVTERESPNAFEEKSAKGKKGNLLRENVFVMCRASTMEKCRALHLLNNQFLISIE</sequence>
<evidence type="ECO:0000313" key="3">
    <source>
        <dbReference type="Proteomes" id="UP000183832"/>
    </source>
</evidence>
<organism evidence="2 3">
    <name type="scientific">Clunio marinus</name>
    <dbReference type="NCBI Taxonomy" id="568069"/>
    <lineage>
        <taxon>Eukaryota</taxon>
        <taxon>Metazoa</taxon>
        <taxon>Ecdysozoa</taxon>
        <taxon>Arthropoda</taxon>
        <taxon>Hexapoda</taxon>
        <taxon>Insecta</taxon>
        <taxon>Pterygota</taxon>
        <taxon>Neoptera</taxon>
        <taxon>Endopterygota</taxon>
        <taxon>Diptera</taxon>
        <taxon>Nematocera</taxon>
        <taxon>Chironomoidea</taxon>
        <taxon>Chironomidae</taxon>
        <taxon>Clunio</taxon>
    </lineage>
</organism>
<protein>
    <submittedName>
        <fullName evidence="2">CLUMA_CG016593, isoform A</fullName>
    </submittedName>
</protein>
<evidence type="ECO:0000256" key="1">
    <source>
        <dbReference type="SAM" id="MobiDB-lite"/>
    </source>
</evidence>
<dbReference type="EMBL" id="CVRI01000059">
    <property type="protein sequence ID" value="CRL03686.1"/>
    <property type="molecule type" value="Genomic_DNA"/>
</dbReference>
<feature type="region of interest" description="Disordered" evidence="1">
    <location>
        <begin position="1"/>
        <end position="30"/>
    </location>
</feature>
<feature type="compositionally biased region" description="Basic and acidic residues" evidence="1">
    <location>
        <begin position="1"/>
        <end position="28"/>
    </location>
</feature>